<dbReference type="AlphaFoldDB" id="A0A167XEW2"/>
<feature type="compositionally biased region" description="Low complexity" evidence="1">
    <location>
        <begin position="65"/>
        <end position="81"/>
    </location>
</feature>
<dbReference type="Proteomes" id="UP000076532">
    <property type="component" value="Unassembled WGS sequence"/>
</dbReference>
<feature type="compositionally biased region" description="Low complexity" evidence="1">
    <location>
        <begin position="327"/>
        <end position="337"/>
    </location>
</feature>
<feature type="region of interest" description="Disordered" evidence="1">
    <location>
        <begin position="298"/>
        <end position="397"/>
    </location>
</feature>
<feature type="compositionally biased region" description="Polar residues" evidence="1">
    <location>
        <begin position="1"/>
        <end position="37"/>
    </location>
</feature>
<feature type="compositionally biased region" description="Basic and acidic residues" evidence="1">
    <location>
        <begin position="128"/>
        <end position="142"/>
    </location>
</feature>
<sequence length="501" mass="53186">MSSLLVPNGEDTPTVTAQPIESTVLDTPDSSFDNGLTSAAGIKGDSEASVEGLLADVRRSLRSAVTPTLPLPLPDAASASPRGLTAAPTEIIESPSKRKGKAKAAAPKTPKKRANPVINSDVNGSSPAKDRQTGASSDRDDGSVEVLDTDLTPTHSTVQGLAPSNIHTPDSVELSQHQIVMLFRNQGTINRVAEQAEGRANTALDMVHAAKIDQAVKLTAVTDAISNMLGDVERILRDREVSIDRLVEDKLRAVGDTIARLERLQEGRVKDQDRQIALILERVNISARLDVLEAQQAGTTHTPTPTSTLPPLPPNAPTPPPSFNSSGTTRGGAPRNGNGRGGGRQGAHTGQKRPLQDATALHSTNKKPRQSDEPRDFQLSGPARSHASSSATPPRAPASYLIVGPIVTTMGLETLFQKILKLFPERLHHLEQDVHGVAHEDKENGLYRVAFYGARSAQTILSQFALSPPSYMILHGVSMRLPSAGEKAALEAALELFGSGN</sequence>
<gene>
    <name evidence="2" type="ORF">FIBSPDRAFT_965871</name>
</gene>
<organism evidence="2 3">
    <name type="scientific">Athelia psychrophila</name>
    <dbReference type="NCBI Taxonomy" id="1759441"/>
    <lineage>
        <taxon>Eukaryota</taxon>
        <taxon>Fungi</taxon>
        <taxon>Dikarya</taxon>
        <taxon>Basidiomycota</taxon>
        <taxon>Agaricomycotina</taxon>
        <taxon>Agaricomycetes</taxon>
        <taxon>Agaricomycetidae</taxon>
        <taxon>Atheliales</taxon>
        <taxon>Atheliaceae</taxon>
        <taxon>Athelia</taxon>
    </lineage>
</organism>
<feature type="compositionally biased region" description="Low complexity" evidence="1">
    <location>
        <begin position="382"/>
        <end position="397"/>
    </location>
</feature>
<feature type="compositionally biased region" description="Polar residues" evidence="1">
    <location>
        <begin position="117"/>
        <end position="126"/>
    </location>
</feature>
<evidence type="ECO:0000256" key="1">
    <source>
        <dbReference type="SAM" id="MobiDB-lite"/>
    </source>
</evidence>
<accession>A0A167XEW2</accession>
<feature type="region of interest" description="Disordered" evidence="1">
    <location>
        <begin position="1"/>
        <end position="48"/>
    </location>
</feature>
<feature type="compositionally biased region" description="Pro residues" evidence="1">
    <location>
        <begin position="308"/>
        <end position="322"/>
    </location>
</feature>
<reference evidence="2 3" key="1">
    <citation type="journal article" date="2016" name="Mol. Biol. Evol.">
        <title>Comparative Genomics of Early-Diverging Mushroom-Forming Fungi Provides Insights into the Origins of Lignocellulose Decay Capabilities.</title>
        <authorList>
            <person name="Nagy L.G."/>
            <person name="Riley R."/>
            <person name="Tritt A."/>
            <person name="Adam C."/>
            <person name="Daum C."/>
            <person name="Floudas D."/>
            <person name="Sun H."/>
            <person name="Yadav J.S."/>
            <person name="Pangilinan J."/>
            <person name="Larsson K.H."/>
            <person name="Matsuura K."/>
            <person name="Barry K."/>
            <person name="Labutti K."/>
            <person name="Kuo R."/>
            <person name="Ohm R.A."/>
            <person name="Bhattacharya S.S."/>
            <person name="Shirouzu T."/>
            <person name="Yoshinaga Y."/>
            <person name="Martin F.M."/>
            <person name="Grigoriev I.V."/>
            <person name="Hibbett D.S."/>
        </authorList>
    </citation>
    <scope>NUCLEOTIDE SEQUENCE [LARGE SCALE GENOMIC DNA]</scope>
    <source>
        <strain evidence="2 3">CBS 109695</strain>
    </source>
</reference>
<proteinExistence type="predicted"/>
<dbReference type="OrthoDB" id="10621068at2759"/>
<name>A0A167XEW2_9AGAM</name>
<evidence type="ECO:0000313" key="2">
    <source>
        <dbReference type="EMBL" id="KZP07139.1"/>
    </source>
</evidence>
<keyword evidence="3" id="KW-1185">Reference proteome</keyword>
<evidence type="ECO:0000313" key="3">
    <source>
        <dbReference type="Proteomes" id="UP000076532"/>
    </source>
</evidence>
<dbReference type="EMBL" id="KV417760">
    <property type="protein sequence ID" value="KZP07139.1"/>
    <property type="molecule type" value="Genomic_DNA"/>
</dbReference>
<feature type="region of interest" description="Disordered" evidence="1">
    <location>
        <begin position="65"/>
        <end position="147"/>
    </location>
</feature>
<protein>
    <submittedName>
        <fullName evidence="2">Uncharacterized protein</fullName>
    </submittedName>
</protein>